<dbReference type="EMBL" id="CM023481">
    <property type="protein sequence ID" value="KAH6947850.1"/>
    <property type="molecule type" value="Genomic_DNA"/>
</dbReference>
<keyword evidence="2" id="KW-1185">Reference proteome</keyword>
<dbReference type="Proteomes" id="UP000821845">
    <property type="component" value="Chromosome 1"/>
</dbReference>
<organism evidence="1 2">
    <name type="scientific">Hyalomma asiaticum</name>
    <name type="common">Tick</name>
    <dbReference type="NCBI Taxonomy" id="266040"/>
    <lineage>
        <taxon>Eukaryota</taxon>
        <taxon>Metazoa</taxon>
        <taxon>Ecdysozoa</taxon>
        <taxon>Arthropoda</taxon>
        <taxon>Chelicerata</taxon>
        <taxon>Arachnida</taxon>
        <taxon>Acari</taxon>
        <taxon>Parasitiformes</taxon>
        <taxon>Ixodida</taxon>
        <taxon>Ixodoidea</taxon>
        <taxon>Ixodidae</taxon>
        <taxon>Hyalomminae</taxon>
        <taxon>Hyalomma</taxon>
    </lineage>
</organism>
<sequence length="157" mass="17837">MEASFSNELLISLVRIEPALWDQRSRVYRNADERADAWRRVALSLGLDVTDEDIVLMSESTQEMQALLDICQSEITRLGLCFNVKTTLLRLAGDCTKEGVVTPGDAKVSSGTEYKYLSVKLSALMDMYSLHEAKTREAGLRAQCILRRRRLWGCNRY</sequence>
<comment type="caution">
    <text evidence="1">The sequence shown here is derived from an EMBL/GenBank/DDBJ whole genome shotgun (WGS) entry which is preliminary data.</text>
</comment>
<evidence type="ECO:0000313" key="2">
    <source>
        <dbReference type="Proteomes" id="UP000821845"/>
    </source>
</evidence>
<evidence type="ECO:0000313" key="1">
    <source>
        <dbReference type="EMBL" id="KAH6947850.1"/>
    </source>
</evidence>
<reference evidence="1" key="1">
    <citation type="submission" date="2020-05" db="EMBL/GenBank/DDBJ databases">
        <title>Large-scale comparative analyses of tick genomes elucidate their genetic diversity and vector capacities.</title>
        <authorList>
            <person name="Jia N."/>
            <person name="Wang J."/>
            <person name="Shi W."/>
            <person name="Du L."/>
            <person name="Sun Y."/>
            <person name="Zhan W."/>
            <person name="Jiang J."/>
            <person name="Wang Q."/>
            <person name="Zhang B."/>
            <person name="Ji P."/>
            <person name="Sakyi L.B."/>
            <person name="Cui X."/>
            <person name="Yuan T."/>
            <person name="Jiang B."/>
            <person name="Yang W."/>
            <person name="Lam T.T.-Y."/>
            <person name="Chang Q."/>
            <person name="Ding S."/>
            <person name="Wang X."/>
            <person name="Zhu J."/>
            <person name="Ruan X."/>
            <person name="Zhao L."/>
            <person name="Wei J."/>
            <person name="Que T."/>
            <person name="Du C."/>
            <person name="Cheng J."/>
            <person name="Dai P."/>
            <person name="Han X."/>
            <person name="Huang E."/>
            <person name="Gao Y."/>
            <person name="Liu J."/>
            <person name="Shao H."/>
            <person name="Ye R."/>
            <person name="Li L."/>
            <person name="Wei W."/>
            <person name="Wang X."/>
            <person name="Wang C."/>
            <person name="Yang T."/>
            <person name="Huo Q."/>
            <person name="Li W."/>
            <person name="Guo W."/>
            <person name="Chen H."/>
            <person name="Zhou L."/>
            <person name="Ni X."/>
            <person name="Tian J."/>
            <person name="Zhou Y."/>
            <person name="Sheng Y."/>
            <person name="Liu T."/>
            <person name="Pan Y."/>
            <person name="Xia L."/>
            <person name="Li J."/>
            <person name="Zhao F."/>
            <person name="Cao W."/>
        </authorList>
    </citation>
    <scope>NUCLEOTIDE SEQUENCE</scope>
    <source>
        <strain evidence="1">Hyas-2018</strain>
    </source>
</reference>
<proteinExistence type="predicted"/>
<accession>A0ACB7TM21</accession>
<gene>
    <name evidence="1" type="ORF">HPB50_021835</name>
</gene>
<name>A0ACB7TM21_HYAAI</name>
<protein>
    <submittedName>
        <fullName evidence="1">Uncharacterized protein</fullName>
    </submittedName>
</protein>